<organism evidence="5 6">
    <name type="scientific">Limnoraphis robusta CCNP1315</name>
    <dbReference type="NCBI Taxonomy" id="3110306"/>
    <lineage>
        <taxon>Bacteria</taxon>
        <taxon>Bacillati</taxon>
        <taxon>Cyanobacteriota</taxon>
        <taxon>Cyanophyceae</taxon>
        <taxon>Oscillatoriophycideae</taxon>
        <taxon>Oscillatoriales</taxon>
        <taxon>Sirenicapillariaceae</taxon>
        <taxon>Limnoraphis</taxon>
    </lineage>
</organism>
<dbReference type="Gene3D" id="3.40.1090.10">
    <property type="entry name" value="Cytosolic phospholipase A2 catalytic domain"/>
    <property type="match status" value="1"/>
</dbReference>
<name>A0ABU5TSF6_9CYAN</name>
<dbReference type="SUPFAM" id="SSF52151">
    <property type="entry name" value="FabD/lysophospholipase-like"/>
    <property type="match status" value="1"/>
</dbReference>
<feature type="short sequence motif" description="DGA/G" evidence="3">
    <location>
        <begin position="213"/>
        <end position="215"/>
    </location>
</feature>
<feature type="short sequence motif" description="GXSXG" evidence="3">
    <location>
        <begin position="50"/>
        <end position="54"/>
    </location>
</feature>
<evidence type="ECO:0000313" key="5">
    <source>
        <dbReference type="EMBL" id="MEA5517799.1"/>
    </source>
</evidence>
<dbReference type="RefSeq" id="WP_323222151.1">
    <property type="nucleotide sequence ID" value="NZ_JAYGHT010000004.1"/>
</dbReference>
<evidence type="ECO:0000256" key="1">
    <source>
        <dbReference type="ARBA" id="ARBA00010240"/>
    </source>
</evidence>
<dbReference type="PANTHER" id="PTHR32176">
    <property type="entry name" value="XYLOSE ISOMERASE"/>
    <property type="match status" value="1"/>
</dbReference>
<evidence type="ECO:0000259" key="4">
    <source>
        <dbReference type="PROSITE" id="PS51635"/>
    </source>
</evidence>
<gene>
    <name evidence="5" type="ORF">VB854_02420</name>
</gene>
<evidence type="ECO:0000256" key="3">
    <source>
        <dbReference type="PROSITE-ProRule" id="PRU01161"/>
    </source>
</evidence>
<dbReference type="Proteomes" id="UP001301728">
    <property type="component" value="Unassembled WGS sequence"/>
</dbReference>
<accession>A0ABU5TSF6</accession>
<dbReference type="InterPro" id="IPR002641">
    <property type="entry name" value="PNPLA_dom"/>
</dbReference>
<keyword evidence="6" id="KW-1185">Reference proteome</keyword>
<dbReference type="PROSITE" id="PS51635">
    <property type="entry name" value="PNPLA"/>
    <property type="match status" value="1"/>
</dbReference>
<feature type="short sequence motif" description="GXGXXG" evidence="3">
    <location>
        <begin position="13"/>
        <end position="18"/>
    </location>
</feature>
<evidence type="ECO:0000313" key="6">
    <source>
        <dbReference type="Proteomes" id="UP001301728"/>
    </source>
</evidence>
<dbReference type="Pfam" id="PF01734">
    <property type="entry name" value="Patatin"/>
    <property type="match status" value="1"/>
</dbReference>
<reference evidence="5 6" key="1">
    <citation type="submission" date="2023-12" db="EMBL/GenBank/DDBJ databases">
        <title>Baltic Sea Cyanobacteria.</title>
        <authorList>
            <person name="Delbaje E."/>
            <person name="Fewer D.P."/>
            <person name="Shishido T.K."/>
        </authorList>
    </citation>
    <scope>NUCLEOTIDE SEQUENCE [LARGE SCALE GENOMIC DNA]</scope>
    <source>
        <strain evidence="5 6">CCNP 1315</strain>
    </source>
</reference>
<sequence>MTSKPYSILSLDGGGIRGLVTAIMLESLEKQIKKRAPRKQLRDCFDLIAGTSTGSLIACGISHGFPISEIRNFYSLNSQYPQKIFPESKFNLVFQGIVNRLSRGASQPLYNGKGLEDVLKYLFKKDTFSQLPIQTLVTSYDVYNGQAVVFNSRQEECQTLPIWEVCRASAAAPVAFPAHVLKNIKFLKYWQQQGYQLTVNNSKDNQECIPLVDGGLVANNPTLCAIAEAIKNEQNLSNIVVSSFGCGQKKVKSIGVQQAQESGAFEWIYPLKSIPLLETFFEGSSDAIDHISQHLIKRDEQHYFRFQPSFTENYPAFEATARNLDELTDNTLEFINSRQVQEKLNLLADKLTVTPVSPVREREEQLVSVSHYN</sequence>
<keyword evidence="3" id="KW-0442">Lipid degradation</keyword>
<dbReference type="EMBL" id="JAYGHT010000004">
    <property type="protein sequence ID" value="MEA5517799.1"/>
    <property type="molecule type" value="Genomic_DNA"/>
</dbReference>
<proteinExistence type="inferred from homology"/>
<comment type="similarity">
    <text evidence="1">Belongs to the patatin family.</text>
</comment>
<feature type="domain" description="PNPLA" evidence="4">
    <location>
        <begin position="9"/>
        <end position="226"/>
    </location>
</feature>
<protein>
    <submittedName>
        <fullName evidence="5">Patatin-like phospholipase family protein</fullName>
    </submittedName>
</protein>
<keyword evidence="3" id="KW-0378">Hydrolase</keyword>
<evidence type="ECO:0000256" key="2">
    <source>
        <dbReference type="ARBA" id="ARBA00023098"/>
    </source>
</evidence>
<feature type="active site" description="Proton acceptor" evidence="3">
    <location>
        <position position="213"/>
    </location>
</feature>
<feature type="active site" description="Nucleophile" evidence="3">
    <location>
        <position position="52"/>
    </location>
</feature>
<dbReference type="InterPro" id="IPR016035">
    <property type="entry name" value="Acyl_Trfase/lysoPLipase"/>
</dbReference>
<dbReference type="PANTHER" id="PTHR32176:SF92">
    <property type="entry name" value="XYLOSE ISOMERASE"/>
    <property type="match status" value="1"/>
</dbReference>
<comment type="caution">
    <text evidence="5">The sequence shown here is derived from an EMBL/GenBank/DDBJ whole genome shotgun (WGS) entry which is preliminary data.</text>
</comment>
<dbReference type="CDD" id="cd07199">
    <property type="entry name" value="Pat17_PNPLA8_PNPLA9_like"/>
    <property type="match status" value="1"/>
</dbReference>
<keyword evidence="2 3" id="KW-0443">Lipid metabolism</keyword>